<keyword evidence="2" id="KW-1185">Reference proteome</keyword>
<evidence type="ECO:0000313" key="2">
    <source>
        <dbReference type="Proteomes" id="UP000612055"/>
    </source>
</evidence>
<dbReference type="EMBL" id="JAEHOE010000279">
    <property type="protein sequence ID" value="KAG2482047.1"/>
    <property type="molecule type" value="Genomic_DNA"/>
</dbReference>
<accession>A0A835XFH5</accession>
<gene>
    <name evidence="1" type="ORF">HYH03_018997</name>
</gene>
<reference evidence="1" key="1">
    <citation type="journal article" date="2020" name="bioRxiv">
        <title>Comparative genomics of Chlamydomonas.</title>
        <authorList>
            <person name="Craig R.J."/>
            <person name="Hasan A.R."/>
            <person name="Ness R.W."/>
            <person name="Keightley P.D."/>
        </authorList>
    </citation>
    <scope>NUCLEOTIDE SEQUENCE</scope>
    <source>
        <strain evidence="1">CCAP 11/70</strain>
    </source>
</reference>
<dbReference type="AlphaFoldDB" id="A0A835XFH5"/>
<dbReference type="Proteomes" id="UP000612055">
    <property type="component" value="Unassembled WGS sequence"/>
</dbReference>
<dbReference type="OrthoDB" id="543034at2759"/>
<name>A0A835XFH5_9CHLO</name>
<comment type="caution">
    <text evidence="1">The sequence shown here is derived from an EMBL/GenBank/DDBJ whole genome shotgun (WGS) entry which is preliminary data.</text>
</comment>
<organism evidence="1 2">
    <name type="scientific">Edaphochlamys debaryana</name>
    <dbReference type="NCBI Taxonomy" id="47281"/>
    <lineage>
        <taxon>Eukaryota</taxon>
        <taxon>Viridiplantae</taxon>
        <taxon>Chlorophyta</taxon>
        <taxon>core chlorophytes</taxon>
        <taxon>Chlorophyceae</taxon>
        <taxon>CS clade</taxon>
        <taxon>Chlamydomonadales</taxon>
        <taxon>Chlamydomonadales incertae sedis</taxon>
        <taxon>Edaphochlamys</taxon>
    </lineage>
</organism>
<sequence>MNCGSCLDDGHGPVAYQNWINSESARDWHMATNLTATYPDVHTLYYTSNRGASVPLFHNVFHQRRLHELGLRPSTAFGCAYNMLFFPKEETLAVMGEELKQVIHWWSGYGRTAAMRAMREMSIHAWATHTGAV</sequence>
<protein>
    <submittedName>
        <fullName evidence="1">Uncharacterized protein</fullName>
    </submittedName>
</protein>
<evidence type="ECO:0000313" key="1">
    <source>
        <dbReference type="EMBL" id="KAG2482047.1"/>
    </source>
</evidence>
<proteinExistence type="predicted"/>